<organism evidence="2 3">
    <name type="scientific">Ophiostoma piceae (strain UAMH 11346)</name>
    <name type="common">Sap stain fungus</name>
    <dbReference type="NCBI Taxonomy" id="1262450"/>
    <lineage>
        <taxon>Eukaryota</taxon>
        <taxon>Fungi</taxon>
        <taxon>Dikarya</taxon>
        <taxon>Ascomycota</taxon>
        <taxon>Pezizomycotina</taxon>
        <taxon>Sordariomycetes</taxon>
        <taxon>Sordariomycetidae</taxon>
        <taxon>Ophiostomatales</taxon>
        <taxon>Ophiostomataceae</taxon>
        <taxon>Ophiostoma</taxon>
    </lineage>
</organism>
<dbReference type="Proteomes" id="UP000016923">
    <property type="component" value="Unassembled WGS sequence"/>
</dbReference>
<evidence type="ECO:0000313" key="3">
    <source>
        <dbReference type="Proteomes" id="UP000016923"/>
    </source>
</evidence>
<keyword evidence="2" id="KW-0449">Lipoprotein</keyword>
<dbReference type="CDD" id="cd11282">
    <property type="entry name" value="ADF_coactosin_like"/>
    <property type="match status" value="1"/>
</dbReference>
<feature type="region of interest" description="Disordered" evidence="1">
    <location>
        <begin position="611"/>
        <end position="701"/>
    </location>
</feature>
<feature type="compositionally biased region" description="Basic and acidic residues" evidence="1">
    <location>
        <begin position="1040"/>
        <end position="1072"/>
    </location>
</feature>
<feature type="compositionally biased region" description="Basic and acidic residues" evidence="1">
    <location>
        <begin position="757"/>
        <end position="769"/>
    </location>
</feature>
<keyword evidence="2" id="KW-0808">Transferase</keyword>
<proteinExistence type="predicted"/>
<dbReference type="SUPFAM" id="SSF55753">
    <property type="entry name" value="Actin depolymerizing proteins"/>
    <property type="match status" value="1"/>
</dbReference>
<feature type="compositionally biased region" description="Basic and acidic residues" evidence="1">
    <location>
        <begin position="809"/>
        <end position="818"/>
    </location>
</feature>
<dbReference type="OrthoDB" id="74412at2759"/>
<feature type="compositionally biased region" description="Polar residues" evidence="1">
    <location>
        <begin position="794"/>
        <end position="807"/>
    </location>
</feature>
<dbReference type="eggNOG" id="ENOG502RYYT">
    <property type="taxonomic scope" value="Eukaryota"/>
</dbReference>
<dbReference type="HOGENOM" id="CLU_004392_0_0_1"/>
<feature type="region of interest" description="Disordered" evidence="1">
    <location>
        <begin position="381"/>
        <end position="502"/>
    </location>
</feature>
<protein>
    <submittedName>
        <fullName evidence="2">Prolipoprotein diacylglyceryl transferase</fullName>
    </submittedName>
</protein>
<feature type="compositionally biased region" description="Low complexity" evidence="1">
    <location>
        <begin position="419"/>
        <end position="451"/>
    </location>
</feature>
<feature type="compositionally biased region" description="Low complexity" evidence="1">
    <location>
        <begin position="1130"/>
        <end position="1142"/>
    </location>
</feature>
<keyword evidence="3" id="KW-1185">Reference proteome</keyword>
<feature type="compositionally biased region" description="Polar residues" evidence="1">
    <location>
        <begin position="485"/>
        <end position="502"/>
    </location>
</feature>
<feature type="compositionally biased region" description="Polar residues" evidence="1">
    <location>
        <begin position="819"/>
        <end position="838"/>
    </location>
</feature>
<feature type="region of interest" description="Disordered" evidence="1">
    <location>
        <begin position="322"/>
        <end position="350"/>
    </location>
</feature>
<feature type="region of interest" description="Disordered" evidence="1">
    <location>
        <begin position="727"/>
        <end position="838"/>
    </location>
</feature>
<feature type="region of interest" description="Disordered" evidence="1">
    <location>
        <begin position="907"/>
        <end position="1004"/>
    </location>
</feature>
<dbReference type="Gene3D" id="3.40.20.10">
    <property type="entry name" value="Severin"/>
    <property type="match status" value="1"/>
</dbReference>
<feature type="region of interest" description="Disordered" evidence="1">
    <location>
        <begin position="150"/>
        <end position="236"/>
    </location>
</feature>
<accession>S3CQX6</accession>
<gene>
    <name evidence="2" type="ORF">F503_04590</name>
</gene>
<feature type="compositionally biased region" description="Polar residues" evidence="1">
    <location>
        <begin position="617"/>
        <end position="637"/>
    </location>
</feature>
<dbReference type="EMBL" id="KE148148">
    <property type="protein sequence ID" value="EPE09003.1"/>
    <property type="molecule type" value="Genomic_DNA"/>
</dbReference>
<feature type="compositionally biased region" description="Basic and acidic residues" evidence="1">
    <location>
        <begin position="648"/>
        <end position="665"/>
    </location>
</feature>
<feature type="compositionally biased region" description="Polar residues" evidence="1">
    <location>
        <begin position="689"/>
        <end position="701"/>
    </location>
</feature>
<feature type="compositionally biased region" description="Polar residues" evidence="1">
    <location>
        <begin position="1151"/>
        <end position="1168"/>
    </location>
</feature>
<feature type="region of interest" description="Disordered" evidence="1">
    <location>
        <begin position="250"/>
        <end position="273"/>
    </location>
</feature>
<feature type="region of interest" description="Disordered" evidence="1">
    <location>
        <begin position="286"/>
        <end position="308"/>
    </location>
</feature>
<feature type="compositionally biased region" description="Polar residues" evidence="1">
    <location>
        <begin position="456"/>
        <end position="468"/>
    </location>
</feature>
<name>S3CQX6_OPHP1</name>
<dbReference type="GO" id="GO:0016740">
    <property type="term" value="F:transferase activity"/>
    <property type="evidence" value="ECO:0007669"/>
    <property type="project" value="UniProtKB-KW"/>
</dbReference>
<dbReference type="InterPro" id="IPR029006">
    <property type="entry name" value="ADF-H/Gelsolin-like_dom_sf"/>
</dbReference>
<reference evidence="2 3" key="1">
    <citation type="journal article" date="2013" name="BMC Genomics">
        <title>The genome and transcriptome of the pine saprophyte Ophiostoma piceae, and a comparison with the bark beetle-associated pine pathogen Grosmannia clavigera.</title>
        <authorList>
            <person name="Haridas S."/>
            <person name="Wang Y."/>
            <person name="Lim L."/>
            <person name="Massoumi Alamouti S."/>
            <person name="Jackman S."/>
            <person name="Docking R."/>
            <person name="Robertson G."/>
            <person name="Birol I."/>
            <person name="Bohlmann J."/>
            <person name="Breuil C."/>
        </authorList>
    </citation>
    <scope>NUCLEOTIDE SEQUENCE [LARGE SCALE GENOMIC DNA]</scope>
    <source>
        <strain evidence="2 3">UAMH 11346</strain>
    </source>
</reference>
<feature type="region of interest" description="Disordered" evidence="1">
    <location>
        <begin position="1027"/>
        <end position="1191"/>
    </location>
</feature>
<feature type="compositionally biased region" description="Polar residues" evidence="1">
    <location>
        <begin position="216"/>
        <end position="232"/>
    </location>
</feature>
<evidence type="ECO:0000313" key="2">
    <source>
        <dbReference type="EMBL" id="EPE09003.1"/>
    </source>
</evidence>
<feature type="region of interest" description="Disordered" evidence="1">
    <location>
        <begin position="522"/>
        <end position="552"/>
    </location>
</feature>
<dbReference type="GO" id="GO:0003779">
    <property type="term" value="F:actin binding"/>
    <property type="evidence" value="ECO:0007669"/>
    <property type="project" value="InterPro"/>
</dbReference>
<feature type="compositionally biased region" description="Polar residues" evidence="1">
    <location>
        <begin position="339"/>
        <end position="350"/>
    </location>
</feature>
<evidence type="ECO:0000256" key="1">
    <source>
        <dbReference type="SAM" id="MobiDB-lite"/>
    </source>
</evidence>
<dbReference type="STRING" id="1262450.S3CQX6"/>
<sequence>MSLNGLDDAAIKEAHDAAVAEPGGWFLLKYASRDEIGLLGRGTGGIVEIRDAIDQYEEASPLYGFLKYRRRNVIIKYLPDNCSRLVQARVAVHFNAVCEWFAPYNTTFSISEAKELKDTKLSAACSLHTASSSTSSSTSSLRRRRLVEIAEEEEEEQQRATKRQSIVKEEERAAAGLSDASSPPVTLNAHLAALPDESQFAGTTEPPSFTGLDRPSSPSQSLDGRRLSSQLTRPEMHSYATYTYGKPKVKLAPRPSLDVSGRPRTSAGTGTFRPVSSIPAGFKLFSKGSRRGRGDAKSSQIDEDENELSGLSAEDIAAIPLPADPSETLDVVRPHTSGGRPTSSSGLSVRSIANTVATQTKQDKISPEKARLMKAMKLREKKRKLGAQKAMVIPTVDISEPPAEPEASEPTPTDDRFDAASIAGASVAGSLDGELSTDNALASNADSSDSTIDVDLSSTAADQVSIDTHTTDSHPASPMVESSDIGDSTKASSLSESTDETVQALQDLKAEADMDDAGKEVVEPGTVEPEVSGAEATKTEDTNSEVTEPGATVREVVQPEAAEPVIKVATDNVTEPEVKKLTELAVCSAVENIEDRGVVQPEPVTVGAIKVGEDDSVQLSETDAQTTPTNETASGETLETEHASANVKDVDAAKDTRVKEPKEEGQSANPKAAEESVLEAIEKPMLETPNASRPNTSATIASELSSDLDHDAPSGAATIPSILVQQRDSQSTIGLETTEASSAEAKRARRRALVDPIRTDMNKDDAHLSDDDDLMEELQSASVQEAKPMLVSKSPVSSAFPGTSPSKSPRADSDRLDRTVSNPTRGTLQVPSDVTTSSARSVSSGAAYLHKIAQQNATNLSSKKSNIGSSISQRIKALEKLSGSAPGPVVDAPVRVERPTSAFFSVRKPTVRDTSRSPSVVDRASSLTREKTPSPPDSAESTPEMPRLTTRDRAGSMASRLSMFEGGNVPRGRPESVQVKARINRDPTQPFPKLGDSNYDSDDFKQSHLTVNHQKGTGMPGSVYAASASVQAATDSGGIQRKESLRERRMSREKRRSQSQDRSEAEEYEGTRPRRRSSLSIVKDFIKDRRTSTMASRSGSTDNLNNTLMSPASIANSTKSTSRPPSVHNSGLGRRLSISSRRSTSKDRDMNTTPLGTPMSPSEGNASSDDSKSVNGEYGHKKTGSGGRASRFMRRLSSSLGNNRKNATPTISPTVAEEEEVYNAIPPSRGSIAVPQNAVSYIGDVNVQFPDNLLWKRRTMCLDSQGFLILSTGGTTSSAASIISDRPAGTVKRYHLSDFRLPYIPEMELQELPNSVCLDFVEGSGLQVACEDRAGQMNILQILQEAHQSHSSYGQ</sequence>
<dbReference type="OMA" id="GNTLQCA"/>
<feature type="compositionally biased region" description="Polar residues" evidence="1">
    <location>
        <begin position="1092"/>
        <end position="1129"/>
    </location>
</feature>
<dbReference type="VEuPathDB" id="FungiDB:F503_04590"/>